<dbReference type="EMBL" id="BBMZ01000012">
    <property type="protein sequence ID" value="GAL58709.1"/>
    <property type="molecule type" value="Genomic_DNA"/>
</dbReference>
<comment type="catalytic activity">
    <reaction evidence="16">
        <text>ATP + H2O + cellular proteinSide 1 = ADP + phosphate + cellular proteinSide 2.</text>
        <dbReference type="EC" id="7.4.2.8"/>
    </reaction>
</comment>
<dbReference type="Gene3D" id="3.40.50.12240">
    <property type="match status" value="1"/>
</dbReference>
<keyword evidence="10" id="KW-0067">ATP-binding</keyword>
<accession>A0A090V624</accession>
<dbReference type="InterPro" id="IPR005714">
    <property type="entry name" value="ATPase_T3SS_FliI/YscN"/>
</dbReference>
<dbReference type="GO" id="GO:0016887">
    <property type="term" value="F:ATP hydrolysis activity"/>
    <property type="evidence" value="ECO:0007669"/>
    <property type="project" value="InterPro"/>
</dbReference>
<evidence type="ECO:0000259" key="18">
    <source>
        <dbReference type="SMART" id="SM00382"/>
    </source>
</evidence>
<sequence>MRQMNNPLPFDDALRSIESIAFARVAGRLVRMNGVLLESVGCQLATGQLCRIESAECGFIDAQAVGFNREVTYLMPFKQPAGLMAGARVFPQEKARHLLIGESWLGRVVNGLGEPIDGKGRLGGTQVLPSVAPSVNPLTRRPVDEPLDVGVKAINGVLTIGKGQRVGLMAGSGVGKSVLLGMITRQTRAQVVVVGLIGERGREVKEFIDRSLGHEGLAKSVVVVAPADESPLMRLKATELCHTLAAWFRDQGFDVLLLVDSLTRYAMAQREIALSLGEPPATKGYPPSAFGMIPRLVESAGNSDSSGSMTAIYTVLAEGDDQQDPIVDCARAVLDGHIVLTRRLAEAGHYPAIDIGQSISRCMTHIIPGWHQQAVSQLKRHYAAYMEIRPLIPLGGYVEGADPQVDKAVKCFPAIERFLRQQVDEPAELAQVQTQLAALFPSPQATKGKP</sequence>
<keyword evidence="11" id="KW-0653">Protein transport</keyword>
<dbReference type="SUPFAM" id="SSF52540">
    <property type="entry name" value="P-loop containing nucleoside triphosphate hydrolases"/>
    <property type="match status" value="1"/>
</dbReference>
<evidence type="ECO:0000256" key="2">
    <source>
        <dbReference type="ARBA" id="ARBA00008936"/>
    </source>
</evidence>
<dbReference type="InterPro" id="IPR050053">
    <property type="entry name" value="ATPase_alpha/beta_chains"/>
</dbReference>
<evidence type="ECO:0000256" key="5">
    <source>
        <dbReference type="ARBA" id="ARBA00022448"/>
    </source>
</evidence>
<keyword evidence="15" id="KW-0066">ATP synthesis</keyword>
<dbReference type="PANTHER" id="PTHR15184:SF81">
    <property type="entry name" value="FLAGELLUM-SPECIFIC ATP SYNTHASE"/>
    <property type="match status" value="1"/>
</dbReference>
<keyword evidence="12" id="KW-1278">Translocase</keyword>
<feature type="domain" description="AAA+ ATPase" evidence="18">
    <location>
        <begin position="162"/>
        <end position="344"/>
    </location>
</feature>
<evidence type="ECO:0000256" key="14">
    <source>
        <dbReference type="ARBA" id="ARBA00023225"/>
    </source>
</evidence>
<evidence type="ECO:0000313" key="20">
    <source>
        <dbReference type="Proteomes" id="UP000029462"/>
    </source>
</evidence>
<dbReference type="eggNOG" id="COG1157">
    <property type="taxonomic scope" value="Bacteria"/>
</dbReference>
<dbReference type="PANTHER" id="PTHR15184">
    <property type="entry name" value="ATP SYNTHASE"/>
    <property type="match status" value="1"/>
</dbReference>
<evidence type="ECO:0000256" key="4">
    <source>
        <dbReference type="ARBA" id="ARBA00020580"/>
    </source>
</evidence>
<dbReference type="Proteomes" id="UP000029462">
    <property type="component" value="Unassembled WGS sequence"/>
</dbReference>
<organism evidence="19 20">
    <name type="scientific">Pseudescherichia vulneris NBRC 102420</name>
    <dbReference type="NCBI Taxonomy" id="1115515"/>
    <lineage>
        <taxon>Bacteria</taxon>
        <taxon>Pseudomonadati</taxon>
        <taxon>Pseudomonadota</taxon>
        <taxon>Gammaproteobacteria</taxon>
        <taxon>Enterobacterales</taxon>
        <taxon>Enterobacteriaceae</taxon>
        <taxon>Pseudescherichia</taxon>
    </lineage>
</organism>
<gene>
    <name evidence="19" type="primary">fliI</name>
    <name evidence="19" type="ORF">EV102420_12_02160</name>
</gene>
<keyword evidence="14" id="KW-1006">Bacterial flagellum protein export</keyword>
<evidence type="ECO:0000256" key="8">
    <source>
        <dbReference type="ARBA" id="ARBA00022781"/>
    </source>
</evidence>
<keyword evidence="8" id="KW-0375">Hydrogen ion transport</keyword>
<comment type="function">
    <text evidence="17">Probable catalytic subunit of a protein translocase for flagellum-specific export, or a proton translocase involved in local circuits at the flagellum. May be involved in a specialized protein export pathway that proceeds without signal peptide cleavage.</text>
</comment>
<dbReference type="FunFam" id="3.40.50.12240:FF:000002">
    <property type="entry name" value="Flagellum-specific ATP synthase FliI"/>
    <property type="match status" value="1"/>
</dbReference>
<evidence type="ECO:0000256" key="13">
    <source>
        <dbReference type="ARBA" id="ARBA00023065"/>
    </source>
</evidence>
<keyword evidence="13" id="KW-0406">Ion transport</keyword>
<evidence type="ECO:0000256" key="3">
    <source>
        <dbReference type="ARBA" id="ARBA00012473"/>
    </source>
</evidence>
<dbReference type="NCBIfam" id="TIGR01026">
    <property type="entry name" value="fliI_yscN"/>
    <property type="match status" value="1"/>
</dbReference>
<dbReference type="GO" id="GO:0044781">
    <property type="term" value="P:bacterial-type flagellum organization"/>
    <property type="evidence" value="ECO:0007669"/>
    <property type="project" value="UniProtKB-KW"/>
</dbReference>
<dbReference type="InterPro" id="IPR027417">
    <property type="entry name" value="P-loop_NTPase"/>
</dbReference>
<dbReference type="EC" id="7.1.2.2" evidence="3"/>
<dbReference type="Pfam" id="PF18269">
    <property type="entry name" value="T3SS_ATPase_C"/>
    <property type="match status" value="1"/>
</dbReference>
<dbReference type="Pfam" id="PF00006">
    <property type="entry name" value="ATP-synt_ab"/>
    <property type="match status" value="1"/>
</dbReference>
<keyword evidence="6" id="KW-0963">Cytoplasm</keyword>
<comment type="subcellular location">
    <subcellularLocation>
        <location evidence="1">Cytoplasm</location>
    </subcellularLocation>
</comment>
<evidence type="ECO:0000256" key="1">
    <source>
        <dbReference type="ARBA" id="ARBA00004496"/>
    </source>
</evidence>
<evidence type="ECO:0000256" key="7">
    <source>
        <dbReference type="ARBA" id="ARBA00022741"/>
    </source>
</evidence>
<keyword evidence="9" id="KW-1005">Bacterial flagellum biogenesis</keyword>
<evidence type="ECO:0000256" key="9">
    <source>
        <dbReference type="ARBA" id="ARBA00022795"/>
    </source>
</evidence>
<evidence type="ECO:0000256" key="10">
    <source>
        <dbReference type="ARBA" id="ARBA00022840"/>
    </source>
</evidence>
<reference evidence="19 20" key="1">
    <citation type="submission" date="2014-09" db="EMBL/GenBank/DDBJ databases">
        <title>Whole genome shotgun sequence of Escherichia vulneris NBRC 102420.</title>
        <authorList>
            <person name="Yoshida Y."/>
            <person name="Hosoyama A."/>
            <person name="Tsuchikane K."/>
            <person name="Ohji S."/>
            <person name="Ichikawa N."/>
            <person name="Kimura A."/>
            <person name="Yamazoe A."/>
            <person name="Ezaki T."/>
            <person name="Fujita N."/>
        </authorList>
    </citation>
    <scope>NUCLEOTIDE SEQUENCE [LARGE SCALE GENOMIC DNA]</scope>
    <source>
        <strain evidence="19 20">NBRC 102420</strain>
    </source>
</reference>
<dbReference type="CDD" id="cd18117">
    <property type="entry name" value="ATP-synt_flagellum-secretory_path_III_N"/>
    <property type="match status" value="1"/>
</dbReference>
<evidence type="ECO:0000256" key="11">
    <source>
        <dbReference type="ARBA" id="ARBA00022927"/>
    </source>
</evidence>
<evidence type="ECO:0000256" key="16">
    <source>
        <dbReference type="ARBA" id="ARBA00034006"/>
    </source>
</evidence>
<name>A0A090V624_PSEVU</name>
<comment type="similarity">
    <text evidence="2">Belongs to the ATPase alpha/beta chains family.</text>
</comment>
<dbReference type="GO" id="GO:0030257">
    <property type="term" value="C:type III protein secretion system complex"/>
    <property type="evidence" value="ECO:0007669"/>
    <property type="project" value="InterPro"/>
</dbReference>
<evidence type="ECO:0000313" key="19">
    <source>
        <dbReference type="EMBL" id="GAL58709.1"/>
    </source>
</evidence>
<evidence type="ECO:0000256" key="15">
    <source>
        <dbReference type="ARBA" id="ARBA00023310"/>
    </source>
</evidence>
<dbReference type="GO" id="GO:0005524">
    <property type="term" value="F:ATP binding"/>
    <property type="evidence" value="ECO:0007669"/>
    <property type="project" value="UniProtKB-KW"/>
</dbReference>
<evidence type="ECO:0000256" key="17">
    <source>
        <dbReference type="ARBA" id="ARBA00037170"/>
    </source>
</evidence>
<dbReference type="NCBIfam" id="NF005535">
    <property type="entry name" value="PRK07196.1"/>
    <property type="match status" value="1"/>
</dbReference>
<dbReference type="InterPro" id="IPR003593">
    <property type="entry name" value="AAA+_ATPase"/>
</dbReference>
<proteinExistence type="inferred from homology"/>
<dbReference type="GO" id="GO:0030254">
    <property type="term" value="P:protein secretion by the type III secretion system"/>
    <property type="evidence" value="ECO:0007669"/>
    <property type="project" value="InterPro"/>
</dbReference>
<dbReference type="AlphaFoldDB" id="A0A090V624"/>
<dbReference type="SMART" id="SM00382">
    <property type="entry name" value="AAA"/>
    <property type="match status" value="1"/>
</dbReference>
<evidence type="ECO:0000256" key="12">
    <source>
        <dbReference type="ARBA" id="ARBA00022967"/>
    </source>
</evidence>
<dbReference type="GO" id="GO:0005737">
    <property type="term" value="C:cytoplasm"/>
    <property type="evidence" value="ECO:0007669"/>
    <property type="project" value="UniProtKB-SubCell"/>
</dbReference>
<dbReference type="STRING" id="1115515.EV102420_12_02160"/>
<dbReference type="GO" id="GO:0046933">
    <property type="term" value="F:proton-transporting ATP synthase activity, rotational mechanism"/>
    <property type="evidence" value="ECO:0007669"/>
    <property type="project" value="TreeGrafter"/>
</dbReference>
<dbReference type="GO" id="GO:0008564">
    <property type="term" value="F:protein-exporting ATPase activity"/>
    <property type="evidence" value="ECO:0007669"/>
    <property type="project" value="UniProtKB-EC"/>
</dbReference>
<dbReference type="InterPro" id="IPR000194">
    <property type="entry name" value="ATPase_F1/V1/A1_a/bsu_nucl-bd"/>
</dbReference>
<keyword evidence="5" id="KW-0813">Transport</keyword>
<protein>
    <recommendedName>
        <fullName evidence="4">Flagellum-specific ATP synthase</fullName>
        <ecNumber evidence="3">7.1.2.2</ecNumber>
    </recommendedName>
</protein>
<dbReference type="CDD" id="cd01136">
    <property type="entry name" value="ATPase_flagellum-secretory_path_III"/>
    <property type="match status" value="1"/>
</dbReference>
<dbReference type="PROSITE" id="PS00152">
    <property type="entry name" value="ATPASE_ALPHA_BETA"/>
    <property type="match status" value="1"/>
</dbReference>
<dbReference type="InterPro" id="IPR040627">
    <property type="entry name" value="T3SS_ATPase_C"/>
</dbReference>
<keyword evidence="20" id="KW-1185">Reference proteome</keyword>
<dbReference type="InterPro" id="IPR020003">
    <property type="entry name" value="ATPase_a/bsu_AS"/>
</dbReference>
<evidence type="ECO:0000256" key="6">
    <source>
        <dbReference type="ARBA" id="ARBA00022490"/>
    </source>
</evidence>
<keyword evidence="7" id="KW-0547">Nucleotide-binding</keyword>
<comment type="caution">
    <text evidence="19">The sequence shown here is derived from an EMBL/GenBank/DDBJ whole genome shotgun (WGS) entry which is preliminary data.</text>
</comment>